<dbReference type="Proteomes" id="UP000243459">
    <property type="component" value="Chromosome 2"/>
</dbReference>
<accession>A0A5P1FMF5</accession>
<feature type="repeat" description="PPR" evidence="2">
    <location>
        <begin position="148"/>
        <end position="182"/>
    </location>
</feature>
<keyword evidence="1" id="KW-0677">Repeat</keyword>
<dbReference type="PROSITE" id="PS51375">
    <property type="entry name" value="PPR"/>
    <property type="match status" value="3"/>
</dbReference>
<evidence type="ECO:0000259" key="3">
    <source>
        <dbReference type="Pfam" id="PF14432"/>
    </source>
</evidence>
<sequence length="556" mass="63001">MYDLSSLLSSLPIGRQDFVVNSLIHMYASCGEVRVARRVFDGVSKRSVVTWNAMFAGYFKAGEWEEVINLFRRMLELGVEFDEVTLISVLTACGRLGVLDLGEWIDEYIRKNLSDPSQNLMTSLVDMYAKCGCVDKARKLFDEMPCHDVVAWSAMISGYNQGNRCREALELFNKMQTGNVDPNEVTMVSVLSSCAVLGALETGKWVHSYMRRKRMQLTVNLGTALVDFYAKCGCIENALDAFRKMPHKNAWTWTVLIQGLASNGQGREALTFFASMLEANVEPNDVTFVAVLSACSHTGLVKEGRYYFDSMSRDYAINPRVEHYGCMVDILGRAGLIEEAYDFVKRMPIKPNAIIWRTLLSACKIHKNLEIGEESLKQIVLLEPRHSGDYILLSSIYASVGRWEDAVRVRNQIKEKGIKKIPGCSLMELDGMIYEFFAEDNAHPYSEKIYEKIEEIVSQIKEAGYVPNVAEARLDAEEEEKEVSVSHHSEKLAIAFGLMKAPPGAAIRVSKNLRVCMDCHEATKFMSKVYKREIIVRDRNRFHHFKDGTCSCNDYW</sequence>
<dbReference type="Pfam" id="PF01535">
    <property type="entry name" value="PPR"/>
    <property type="match status" value="4"/>
</dbReference>
<dbReference type="FunFam" id="1.25.40.10:FF:000031">
    <property type="entry name" value="Pentatricopeptide repeat-containing protein mitochondrial"/>
    <property type="match status" value="2"/>
</dbReference>
<dbReference type="OMA" id="KSCSRMC"/>
<evidence type="ECO:0000256" key="1">
    <source>
        <dbReference type="ARBA" id="ARBA00022737"/>
    </source>
</evidence>
<proteinExistence type="predicted"/>
<evidence type="ECO:0000313" key="5">
    <source>
        <dbReference type="Proteomes" id="UP000243459"/>
    </source>
</evidence>
<dbReference type="Gene3D" id="1.25.40.10">
    <property type="entry name" value="Tetratricopeptide repeat domain"/>
    <property type="match status" value="4"/>
</dbReference>
<dbReference type="InterPro" id="IPR032867">
    <property type="entry name" value="DYW_dom"/>
</dbReference>
<dbReference type="GO" id="GO:0008270">
    <property type="term" value="F:zinc ion binding"/>
    <property type="evidence" value="ECO:0007669"/>
    <property type="project" value="InterPro"/>
</dbReference>
<feature type="domain" description="DYW" evidence="3">
    <location>
        <begin position="464"/>
        <end position="556"/>
    </location>
</feature>
<evidence type="ECO:0000313" key="4">
    <source>
        <dbReference type="EMBL" id="ONK77861.1"/>
    </source>
</evidence>
<dbReference type="Gramene" id="ONK77861">
    <property type="protein sequence ID" value="ONK77861"/>
    <property type="gene ID" value="A4U43_C02F11550"/>
</dbReference>
<dbReference type="Pfam" id="PF20431">
    <property type="entry name" value="E_motif"/>
    <property type="match status" value="1"/>
</dbReference>
<organism evidence="4 5">
    <name type="scientific">Asparagus officinalis</name>
    <name type="common">Garden asparagus</name>
    <dbReference type="NCBI Taxonomy" id="4686"/>
    <lineage>
        <taxon>Eukaryota</taxon>
        <taxon>Viridiplantae</taxon>
        <taxon>Streptophyta</taxon>
        <taxon>Embryophyta</taxon>
        <taxon>Tracheophyta</taxon>
        <taxon>Spermatophyta</taxon>
        <taxon>Magnoliopsida</taxon>
        <taxon>Liliopsida</taxon>
        <taxon>Asparagales</taxon>
        <taxon>Asparagaceae</taxon>
        <taxon>Asparagoideae</taxon>
        <taxon>Asparagus</taxon>
    </lineage>
</organism>
<dbReference type="NCBIfam" id="TIGR00756">
    <property type="entry name" value="PPR"/>
    <property type="match status" value="4"/>
</dbReference>
<feature type="repeat" description="PPR" evidence="2">
    <location>
        <begin position="249"/>
        <end position="283"/>
    </location>
</feature>
<dbReference type="InterPro" id="IPR046848">
    <property type="entry name" value="E_motif"/>
</dbReference>
<dbReference type="GO" id="GO:0009451">
    <property type="term" value="P:RNA modification"/>
    <property type="evidence" value="ECO:0007669"/>
    <property type="project" value="InterPro"/>
</dbReference>
<dbReference type="FunFam" id="1.25.40.10:FF:000285">
    <property type="entry name" value="Pentatricopeptide repeat-containing protein, chloroplastic"/>
    <property type="match status" value="1"/>
</dbReference>
<dbReference type="InterPro" id="IPR011990">
    <property type="entry name" value="TPR-like_helical_dom_sf"/>
</dbReference>
<dbReference type="InterPro" id="IPR046960">
    <property type="entry name" value="PPR_At4g14850-like_plant"/>
</dbReference>
<name>A0A5P1FMF5_ASPOF</name>
<gene>
    <name evidence="4" type="ORF">A4U43_C02F11550</name>
</gene>
<dbReference type="SUPFAM" id="SSF48452">
    <property type="entry name" value="TPR-like"/>
    <property type="match status" value="1"/>
</dbReference>
<dbReference type="AlphaFoldDB" id="A0A5P1FMF5"/>
<protein>
    <recommendedName>
        <fullName evidence="3">DYW domain-containing protein</fullName>
    </recommendedName>
</protein>
<dbReference type="Pfam" id="PF13041">
    <property type="entry name" value="PPR_2"/>
    <property type="match status" value="3"/>
</dbReference>
<dbReference type="GO" id="GO:0003723">
    <property type="term" value="F:RNA binding"/>
    <property type="evidence" value="ECO:0007669"/>
    <property type="project" value="InterPro"/>
</dbReference>
<keyword evidence="5" id="KW-1185">Reference proteome</keyword>
<reference evidence="5" key="1">
    <citation type="journal article" date="2017" name="Nat. Commun.">
        <title>The asparagus genome sheds light on the origin and evolution of a young Y chromosome.</title>
        <authorList>
            <person name="Harkess A."/>
            <person name="Zhou J."/>
            <person name="Xu C."/>
            <person name="Bowers J.E."/>
            <person name="Van der Hulst R."/>
            <person name="Ayyampalayam S."/>
            <person name="Mercati F."/>
            <person name="Riccardi P."/>
            <person name="McKain M.R."/>
            <person name="Kakrana A."/>
            <person name="Tang H."/>
            <person name="Ray J."/>
            <person name="Groenendijk J."/>
            <person name="Arikit S."/>
            <person name="Mathioni S.M."/>
            <person name="Nakano M."/>
            <person name="Shan H."/>
            <person name="Telgmann-Rauber A."/>
            <person name="Kanno A."/>
            <person name="Yue Z."/>
            <person name="Chen H."/>
            <person name="Li W."/>
            <person name="Chen Y."/>
            <person name="Xu X."/>
            <person name="Zhang Y."/>
            <person name="Luo S."/>
            <person name="Chen H."/>
            <person name="Gao J."/>
            <person name="Mao Z."/>
            <person name="Pires J.C."/>
            <person name="Luo M."/>
            <person name="Kudrna D."/>
            <person name="Wing R.A."/>
            <person name="Meyers B.C."/>
            <person name="Yi K."/>
            <person name="Kong H."/>
            <person name="Lavrijsen P."/>
            <person name="Sunseri F."/>
            <person name="Falavigna A."/>
            <person name="Ye Y."/>
            <person name="Leebens-Mack J.H."/>
            <person name="Chen G."/>
        </authorList>
    </citation>
    <scope>NUCLEOTIDE SEQUENCE [LARGE SCALE GENOMIC DNA]</scope>
    <source>
        <strain evidence="5">cv. DH0086</strain>
    </source>
</reference>
<feature type="repeat" description="PPR" evidence="2">
    <location>
        <begin position="47"/>
        <end position="81"/>
    </location>
</feature>
<dbReference type="OrthoDB" id="185373at2759"/>
<dbReference type="FunFam" id="1.25.40.10:FF:000366">
    <property type="entry name" value="Pentatricopeptide (PPR) repeat-containing protein"/>
    <property type="match status" value="1"/>
</dbReference>
<dbReference type="InterPro" id="IPR002885">
    <property type="entry name" value="PPR_rpt"/>
</dbReference>
<dbReference type="EMBL" id="CM007382">
    <property type="protein sequence ID" value="ONK77861.1"/>
    <property type="molecule type" value="Genomic_DNA"/>
</dbReference>
<dbReference type="Pfam" id="PF14432">
    <property type="entry name" value="DYW_deaminase"/>
    <property type="match status" value="1"/>
</dbReference>
<dbReference type="PANTHER" id="PTHR47926">
    <property type="entry name" value="PENTATRICOPEPTIDE REPEAT-CONTAINING PROTEIN"/>
    <property type="match status" value="1"/>
</dbReference>
<evidence type="ECO:0000256" key="2">
    <source>
        <dbReference type="PROSITE-ProRule" id="PRU00708"/>
    </source>
</evidence>
<dbReference type="PANTHER" id="PTHR47926:SF458">
    <property type="entry name" value="PENTATRICOPEPTIDE REPEAT-CONTAINING PROTEIN"/>
    <property type="match status" value="1"/>
</dbReference>